<dbReference type="AlphaFoldDB" id="A0AAN9LVA0"/>
<comment type="caution">
    <text evidence="2">The sequence shown here is derived from an EMBL/GenBank/DDBJ whole genome shotgun (WGS) entry which is preliminary data.</text>
</comment>
<dbReference type="GO" id="GO:0008374">
    <property type="term" value="F:O-acyltransferase activity"/>
    <property type="evidence" value="ECO:0007669"/>
    <property type="project" value="InterPro"/>
</dbReference>
<dbReference type="GO" id="GO:0019432">
    <property type="term" value="P:triglyceride biosynthetic process"/>
    <property type="evidence" value="ECO:0007669"/>
    <property type="project" value="TreeGrafter"/>
</dbReference>
<dbReference type="PANTHER" id="PTHR31650">
    <property type="entry name" value="O-ACYLTRANSFERASE (WSD1-LIKE) FAMILY PROTEIN"/>
    <property type="match status" value="1"/>
</dbReference>
<accession>A0AAN9LVA0</accession>
<name>A0AAN9LVA0_CANGL</name>
<reference evidence="2 3" key="1">
    <citation type="submission" date="2024-01" db="EMBL/GenBank/DDBJ databases">
        <title>The genomes of 5 underutilized Papilionoideae crops provide insights into root nodulation and disease resistanc.</title>
        <authorList>
            <person name="Jiang F."/>
        </authorList>
    </citation>
    <scope>NUCLEOTIDE SEQUENCE [LARGE SCALE GENOMIC DNA]</scope>
    <source>
        <strain evidence="2">LVBAO_FW01</strain>
        <tissue evidence="2">Leaves</tissue>
    </source>
</reference>
<protein>
    <recommendedName>
        <fullName evidence="1">O-acyltransferase WSD1 C-terminal domain-containing protein</fullName>
    </recommendedName>
</protein>
<evidence type="ECO:0000259" key="1">
    <source>
        <dbReference type="Pfam" id="PF06974"/>
    </source>
</evidence>
<evidence type="ECO:0000313" key="3">
    <source>
        <dbReference type="Proteomes" id="UP001367508"/>
    </source>
</evidence>
<organism evidence="2 3">
    <name type="scientific">Canavalia gladiata</name>
    <name type="common">Sword bean</name>
    <name type="synonym">Dolichos gladiatus</name>
    <dbReference type="NCBI Taxonomy" id="3824"/>
    <lineage>
        <taxon>Eukaryota</taxon>
        <taxon>Viridiplantae</taxon>
        <taxon>Streptophyta</taxon>
        <taxon>Embryophyta</taxon>
        <taxon>Tracheophyta</taxon>
        <taxon>Spermatophyta</taxon>
        <taxon>Magnoliopsida</taxon>
        <taxon>eudicotyledons</taxon>
        <taxon>Gunneridae</taxon>
        <taxon>Pentapetalae</taxon>
        <taxon>rosids</taxon>
        <taxon>fabids</taxon>
        <taxon>Fabales</taxon>
        <taxon>Fabaceae</taxon>
        <taxon>Papilionoideae</taxon>
        <taxon>50 kb inversion clade</taxon>
        <taxon>NPAAA clade</taxon>
        <taxon>indigoferoid/millettioid clade</taxon>
        <taxon>Phaseoleae</taxon>
        <taxon>Canavalia</taxon>
    </lineage>
</organism>
<dbReference type="Pfam" id="PF06974">
    <property type="entry name" value="WS_DGAT_C"/>
    <property type="match status" value="1"/>
</dbReference>
<proteinExistence type="predicted"/>
<gene>
    <name evidence="2" type="ORF">VNO77_20970</name>
</gene>
<dbReference type="GO" id="GO:0005886">
    <property type="term" value="C:plasma membrane"/>
    <property type="evidence" value="ECO:0007669"/>
    <property type="project" value="TreeGrafter"/>
</dbReference>
<sequence length="148" mass="16964">MEPVSPMGQYLDSNFLCVYILGVLEFEVPIHNLQIASLIKQTLLSIDRFTSIMVCDEKGVKRWKEVEVKLEDHIIEPKFIDGMLMDSYDKAFGEYLSKIAGIVITIMSYMGMIRVTTATEKGFIDEQKLVCYLNHAFEILCREAAKEK</sequence>
<keyword evidence="3" id="KW-1185">Reference proteome</keyword>
<dbReference type="PANTHER" id="PTHR31650:SF29">
    <property type="entry name" value="O-ACYLTRANSFERASE WSD1-LIKE PROTEIN"/>
    <property type="match status" value="1"/>
</dbReference>
<evidence type="ECO:0000313" key="2">
    <source>
        <dbReference type="EMBL" id="KAK7340268.1"/>
    </source>
</evidence>
<dbReference type="InterPro" id="IPR009721">
    <property type="entry name" value="O-acyltransferase_WSD1_C"/>
</dbReference>
<dbReference type="Proteomes" id="UP001367508">
    <property type="component" value="Unassembled WGS sequence"/>
</dbReference>
<dbReference type="EMBL" id="JAYMYQ010000004">
    <property type="protein sequence ID" value="KAK7340268.1"/>
    <property type="molecule type" value="Genomic_DNA"/>
</dbReference>
<feature type="domain" description="O-acyltransferase WSD1 C-terminal" evidence="1">
    <location>
        <begin position="98"/>
        <end position="140"/>
    </location>
</feature>
<dbReference type="InterPro" id="IPR045034">
    <property type="entry name" value="O-acyltransferase_WSD1-like"/>
</dbReference>